<name>A0A0L0FGR1_9EUKA</name>
<organism evidence="1 2">
    <name type="scientific">Sphaeroforma arctica JP610</name>
    <dbReference type="NCBI Taxonomy" id="667725"/>
    <lineage>
        <taxon>Eukaryota</taxon>
        <taxon>Ichthyosporea</taxon>
        <taxon>Ichthyophonida</taxon>
        <taxon>Sphaeroforma</taxon>
    </lineage>
</organism>
<dbReference type="EMBL" id="KQ243508">
    <property type="protein sequence ID" value="KNC75636.1"/>
    <property type="molecule type" value="Genomic_DNA"/>
</dbReference>
<sequence length="294" mass="33487">MKLRDQLNWGTDNLTKKQRRSQLEQVMGEHLEHARVQVSREPVRYLEKSTSAEDFDKASVPPLVEQMAKAMKLSPAPLRRNSTPQQEYVRRLSTFQEDDQVVEALDGLISIGQQIQDCITVLNYMTICYGAVGVSVELFSKIDRMLRAFSQYWQKTNWRDLFDNPECYVQGLSSTIYSVAAAIARLEILFKYEIECCSKIDPSVPFPKPSYALQFILSENGTQGPGADRHSEYLNESGTLEASKTSLYTDEELPHLEYSLGKCFRALTEAHCKLKNTTKGNILATPELFHMTRV</sequence>
<evidence type="ECO:0000313" key="1">
    <source>
        <dbReference type="EMBL" id="KNC75636.1"/>
    </source>
</evidence>
<keyword evidence="2" id="KW-1185">Reference proteome</keyword>
<reference evidence="1 2" key="1">
    <citation type="submission" date="2011-02" db="EMBL/GenBank/DDBJ databases">
        <title>The Genome Sequence of Sphaeroforma arctica JP610.</title>
        <authorList>
            <consortium name="The Broad Institute Genome Sequencing Platform"/>
            <person name="Russ C."/>
            <person name="Cuomo C."/>
            <person name="Young S.K."/>
            <person name="Zeng Q."/>
            <person name="Gargeya S."/>
            <person name="Alvarado L."/>
            <person name="Berlin A."/>
            <person name="Chapman S.B."/>
            <person name="Chen Z."/>
            <person name="Freedman E."/>
            <person name="Gellesch M."/>
            <person name="Goldberg J."/>
            <person name="Griggs A."/>
            <person name="Gujja S."/>
            <person name="Heilman E."/>
            <person name="Heiman D."/>
            <person name="Howarth C."/>
            <person name="Mehta T."/>
            <person name="Neiman D."/>
            <person name="Pearson M."/>
            <person name="Roberts A."/>
            <person name="Saif S."/>
            <person name="Shea T."/>
            <person name="Shenoy N."/>
            <person name="Sisk P."/>
            <person name="Stolte C."/>
            <person name="Sykes S."/>
            <person name="White J."/>
            <person name="Yandava C."/>
            <person name="Burger G."/>
            <person name="Gray M.W."/>
            <person name="Holland P.W.H."/>
            <person name="King N."/>
            <person name="Lang F.B.F."/>
            <person name="Roger A.J."/>
            <person name="Ruiz-Trillo I."/>
            <person name="Haas B."/>
            <person name="Nusbaum C."/>
            <person name="Birren B."/>
        </authorList>
    </citation>
    <scope>NUCLEOTIDE SEQUENCE [LARGE SCALE GENOMIC DNA]</scope>
    <source>
        <strain evidence="1 2">JP610</strain>
    </source>
</reference>
<evidence type="ECO:0000313" key="2">
    <source>
        <dbReference type="Proteomes" id="UP000054560"/>
    </source>
</evidence>
<protein>
    <submittedName>
        <fullName evidence="1">Uncharacterized protein</fullName>
    </submittedName>
</protein>
<dbReference type="Proteomes" id="UP000054560">
    <property type="component" value="Unassembled WGS sequence"/>
</dbReference>
<accession>A0A0L0FGR1</accession>
<dbReference type="RefSeq" id="XP_014149538.1">
    <property type="nucleotide sequence ID" value="XM_014294063.1"/>
</dbReference>
<dbReference type="AlphaFoldDB" id="A0A0L0FGR1"/>
<proteinExistence type="predicted"/>
<dbReference type="GeneID" id="25912346"/>
<gene>
    <name evidence="1" type="ORF">SARC_11842</name>
</gene>